<dbReference type="PANTHER" id="PTHR28360:SF1">
    <property type="entry name" value="DYNACTIN SUBUNIT 3"/>
    <property type="match status" value="1"/>
</dbReference>
<name>A0A8D2DLJ1_SCIVU</name>
<dbReference type="PANTHER" id="PTHR28360">
    <property type="entry name" value="DYNACTIN SUBUNIT 3"/>
    <property type="match status" value="1"/>
</dbReference>
<dbReference type="Pfam" id="PF07426">
    <property type="entry name" value="Dynactin_p22"/>
    <property type="match status" value="1"/>
</dbReference>
<dbReference type="GeneTree" id="ENSGT00390000016210"/>
<evidence type="ECO:0000313" key="2">
    <source>
        <dbReference type="Proteomes" id="UP000694564"/>
    </source>
</evidence>
<dbReference type="GO" id="GO:0005869">
    <property type="term" value="C:dynactin complex"/>
    <property type="evidence" value="ECO:0007669"/>
    <property type="project" value="InterPro"/>
</dbReference>
<sequence>MAALTDVQRLQARVEELERWVYGPSGARGTRKVADGLVKVQVALGNIASKRERVKILYKKIEDLIKYLDPEYIDRIAMPDASKLQFILAEEQFILSQVALLEQVDNLVPMLDSAPIKAVPEHAARLQHLAQIHIQQQTPVISLTCDQTVLLSKQFVQWDELLCQLEAAKQVKPAEE</sequence>
<accession>A0A8D2DLJ1</accession>
<dbReference type="GO" id="GO:0061640">
    <property type="term" value="P:cytoskeleton-dependent cytokinesis"/>
    <property type="evidence" value="ECO:0007669"/>
    <property type="project" value="InterPro"/>
</dbReference>
<dbReference type="Ensembl" id="ENSSVLT00005028810.1">
    <property type="protein sequence ID" value="ENSSVLP00005025907.1"/>
    <property type="gene ID" value="ENSSVLG00005020482.1"/>
</dbReference>
<reference evidence="1" key="1">
    <citation type="submission" date="2025-08" db="UniProtKB">
        <authorList>
            <consortium name="Ensembl"/>
        </authorList>
    </citation>
    <scope>IDENTIFICATION</scope>
</reference>
<gene>
    <name evidence="1" type="primary">DCTN3</name>
</gene>
<keyword evidence="2" id="KW-1185">Reference proteome</keyword>
<reference evidence="1" key="2">
    <citation type="submission" date="2025-09" db="UniProtKB">
        <authorList>
            <consortium name="Ensembl"/>
        </authorList>
    </citation>
    <scope>IDENTIFICATION</scope>
</reference>
<dbReference type="InterPro" id="IPR009991">
    <property type="entry name" value="DCTN3"/>
</dbReference>
<dbReference type="AlphaFoldDB" id="A0A8D2DLJ1"/>
<proteinExistence type="predicted"/>
<dbReference type="Proteomes" id="UP000694564">
    <property type="component" value="Chromosome 15"/>
</dbReference>
<dbReference type="OrthoDB" id="16729at2759"/>
<protein>
    <submittedName>
        <fullName evidence="1">Dynactin subunit 3</fullName>
    </submittedName>
</protein>
<organism evidence="1 2">
    <name type="scientific">Sciurus vulgaris</name>
    <name type="common">Eurasian red squirrel</name>
    <dbReference type="NCBI Taxonomy" id="55149"/>
    <lineage>
        <taxon>Eukaryota</taxon>
        <taxon>Metazoa</taxon>
        <taxon>Chordata</taxon>
        <taxon>Craniata</taxon>
        <taxon>Vertebrata</taxon>
        <taxon>Euteleostomi</taxon>
        <taxon>Mammalia</taxon>
        <taxon>Eutheria</taxon>
        <taxon>Euarchontoglires</taxon>
        <taxon>Glires</taxon>
        <taxon>Rodentia</taxon>
        <taxon>Sciuromorpha</taxon>
        <taxon>Sciuridae</taxon>
        <taxon>Sciurinae</taxon>
        <taxon>Sciurini</taxon>
        <taxon>Sciurus</taxon>
    </lineage>
</organism>
<evidence type="ECO:0000313" key="1">
    <source>
        <dbReference type="Ensembl" id="ENSSVLP00005025907.1"/>
    </source>
</evidence>